<name>A0A0N4Z4F9_PARTI</name>
<dbReference type="WBParaSite" id="PTRK_0000187700.1">
    <property type="protein sequence ID" value="PTRK_0000187700.1"/>
    <property type="gene ID" value="PTRK_0000187700"/>
</dbReference>
<evidence type="ECO:0000313" key="2">
    <source>
        <dbReference type="Proteomes" id="UP000038045"/>
    </source>
</evidence>
<evidence type="ECO:0000256" key="1">
    <source>
        <dbReference type="SAM" id="Phobius"/>
    </source>
</evidence>
<accession>A0A0N4Z4F9</accession>
<keyword evidence="1" id="KW-0472">Membrane</keyword>
<dbReference type="AlphaFoldDB" id="A0A0N4Z4F9"/>
<feature type="transmembrane region" description="Helical" evidence="1">
    <location>
        <begin position="498"/>
        <end position="518"/>
    </location>
</feature>
<keyword evidence="2" id="KW-1185">Reference proteome</keyword>
<sequence length="574" mass="67153">MSQAGLDIKDKETAKYDFIRCSLAECDIDMLYITTETLNLEVHIDIYQIFLYSPSGNNLLIFHWVKRGHFNYSLVPCPQEKWYLTLNDTKYKSRDYVKTNFPSPTNDNSRHSYVPLFKREEFPRGDAFICGEIVQKEVPDILVGFGIIEGDSYNVGVSKIEPYSNKSQNKCNIDVITNGYLYEIVPSSHLHNETEEVIHFIDGVFKFHSGAVYFTYNKPKITHSRAKYGSTIRDMDIGYYEQHFEAHYPISVCKVEDIPLDVSLKIGESLIFPRIQKEKEKCVKYFYIEKSIKPSDGPISCNFIYNKSLGEEYSNFYDFRYDIFIKKEKDDLKQVGLWKPTKFIEIQENHKDLFGTYSCLLMTELKKERKFFEIKILPAYSKNTIINVTSSKSDKNALNCHLTNFQHENLTEMIINLPNKKTVSVNITAGITNKDFTKLKTKVIYYPHRKDYFNDITKVTCKYSNKNYSKSEFEINVSFKDDKNYEKKENKDNDLEHFFLIGMAFVFLAFFIIILSIIKKMRNKTRSYMYDTPNIKRHHTKTKDSSKISTTSCDTETFFSPSQIIKTEDTQDSE</sequence>
<dbReference type="Proteomes" id="UP000038045">
    <property type="component" value="Unplaced"/>
</dbReference>
<protein>
    <submittedName>
        <fullName evidence="3">6-cysteine protein</fullName>
    </submittedName>
</protein>
<evidence type="ECO:0000313" key="3">
    <source>
        <dbReference type="WBParaSite" id="PTRK_0000187700.1"/>
    </source>
</evidence>
<organism evidence="2 3">
    <name type="scientific">Parastrongyloides trichosuri</name>
    <name type="common">Possum-specific nematode worm</name>
    <dbReference type="NCBI Taxonomy" id="131310"/>
    <lineage>
        <taxon>Eukaryota</taxon>
        <taxon>Metazoa</taxon>
        <taxon>Ecdysozoa</taxon>
        <taxon>Nematoda</taxon>
        <taxon>Chromadorea</taxon>
        <taxon>Rhabditida</taxon>
        <taxon>Tylenchina</taxon>
        <taxon>Panagrolaimomorpha</taxon>
        <taxon>Strongyloidoidea</taxon>
        <taxon>Strongyloididae</taxon>
        <taxon>Parastrongyloides</taxon>
    </lineage>
</organism>
<keyword evidence="1" id="KW-1133">Transmembrane helix</keyword>
<reference evidence="3" key="1">
    <citation type="submission" date="2017-02" db="UniProtKB">
        <authorList>
            <consortium name="WormBaseParasite"/>
        </authorList>
    </citation>
    <scope>IDENTIFICATION</scope>
</reference>
<proteinExistence type="predicted"/>
<keyword evidence="1" id="KW-0812">Transmembrane</keyword>